<dbReference type="GO" id="GO:0030488">
    <property type="term" value="P:tRNA methylation"/>
    <property type="evidence" value="ECO:0007669"/>
    <property type="project" value="TreeGrafter"/>
</dbReference>
<evidence type="ECO:0000256" key="6">
    <source>
        <dbReference type="ARBA" id="ARBA00023004"/>
    </source>
</evidence>
<keyword evidence="4" id="KW-0949">S-adenosyl-L-methionine</keyword>
<feature type="domain" description="Radical SAM core" evidence="8">
    <location>
        <begin position="100"/>
        <end position="206"/>
    </location>
</feature>
<comment type="caution">
    <text evidence="9">The sequence shown here is derived from an EMBL/GenBank/DDBJ whole genome shotgun (WGS) entry which is preliminary data.</text>
</comment>
<dbReference type="Proteomes" id="UP000525027">
    <property type="component" value="Unassembled WGS sequence"/>
</dbReference>
<organism evidence="9 10">
    <name type="scientific">Acetomicrobium hydrogeniformans</name>
    <dbReference type="NCBI Taxonomy" id="649746"/>
    <lineage>
        <taxon>Bacteria</taxon>
        <taxon>Thermotogati</taxon>
        <taxon>Synergistota</taxon>
        <taxon>Synergistia</taxon>
        <taxon>Synergistales</taxon>
        <taxon>Acetomicrobiaceae</taxon>
        <taxon>Acetomicrobium</taxon>
    </lineage>
</organism>
<dbReference type="SFLD" id="SFLDS00029">
    <property type="entry name" value="Radical_SAM"/>
    <property type="match status" value="1"/>
</dbReference>
<keyword evidence="7" id="KW-0411">Iron-sulfur</keyword>
<dbReference type="SUPFAM" id="SSF102114">
    <property type="entry name" value="Radical SAM enzymes"/>
    <property type="match status" value="1"/>
</dbReference>
<accession>A0A7V6ZFI8</accession>
<dbReference type="Pfam" id="PF21016">
    <property type="entry name" value="RlmN_N"/>
    <property type="match status" value="1"/>
</dbReference>
<dbReference type="PROSITE" id="PS51918">
    <property type="entry name" value="RADICAL_SAM"/>
    <property type="match status" value="1"/>
</dbReference>
<sequence>MEELVMGLELDYDQWTETLTGNFGLQRYRADQICQWIYQKKVFDFQEMTNLSKELRGKLADAVMVAPPILTREETSKDGTKKYLWQFHDGERVESVLLTQEGRLTACLSTQVGCPLACTFCASGQGGFVRDLSAGEIVGQFLAMENLAGRDIDNVVYMGMGEPFLNQESVFKSIKILNEPKMRGLGIRRITISTAGIVPGILALAE</sequence>
<dbReference type="PANTHER" id="PTHR30544:SF5">
    <property type="entry name" value="RADICAL SAM CORE DOMAIN-CONTAINING PROTEIN"/>
    <property type="match status" value="1"/>
</dbReference>
<dbReference type="Gene3D" id="1.10.150.530">
    <property type="match status" value="1"/>
</dbReference>
<evidence type="ECO:0000256" key="1">
    <source>
        <dbReference type="ARBA" id="ARBA00001966"/>
    </source>
</evidence>
<dbReference type="AlphaFoldDB" id="A0A7V6ZFI8"/>
<dbReference type="InterPro" id="IPR048641">
    <property type="entry name" value="RlmN_N"/>
</dbReference>
<evidence type="ECO:0000313" key="9">
    <source>
        <dbReference type="EMBL" id="HHZ05029.1"/>
    </source>
</evidence>
<protein>
    <submittedName>
        <fullName evidence="9">Radical SAM protein</fullName>
    </submittedName>
</protein>
<gene>
    <name evidence="9" type="ORF">GX397_08280</name>
</gene>
<evidence type="ECO:0000259" key="8">
    <source>
        <dbReference type="PROSITE" id="PS51918"/>
    </source>
</evidence>
<keyword evidence="3" id="KW-0698">rRNA processing</keyword>
<dbReference type="EMBL" id="DURU01000147">
    <property type="protein sequence ID" value="HHZ05029.1"/>
    <property type="molecule type" value="Genomic_DNA"/>
</dbReference>
<dbReference type="InterPro" id="IPR007197">
    <property type="entry name" value="rSAM"/>
</dbReference>
<dbReference type="InterPro" id="IPR040072">
    <property type="entry name" value="Methyltransferase_A"/>
</dbReference>
<dbReference type="GO" id="GO:0051539">
    <property type="term" value="F:4 iron, 4 sulfur cluster binding"/>
    <property type="evidence" value="ECO:0007669"/>
    <property type="project" value="UniProtKB-KW"/>
</dbReference>
<keyword evidence="6" id="KW-0408">Iron</keyword>
<reference evidence="9 10" key="1">
    <citation type="journal article" date="2020" name="Biotechnol. Biofuels">
        <title>New insights from the biogas microbiome by comprehensive genome-resolved metagenomics of nearly 1600 species originating from multiple anaerobic digesters.</title>
        <authorList>
            <person name="Campanaro S."/>
            <person name="Treu L."/>
            <person name="Rodriguez-R L.M."/>
            <person name="Kovalovszki A."/>
            <person name="Ziels R.M."/>
            <person name="Maus I."/>
            <person name="Zhu X."/>
            <person name="Kougias P.G."/>
            <person name="Basile A."/>
            <person name="Luo G."/>
            <person name="Schluter A."/>
            <person name="Konstantinidis K.T."/>
            <person name="Angelidaki I."/>
        </authorList>
    </citation>
    <scope>NUCLEOTIDE SEQUENCE [LARGE SCALE GENOMIC DNA]</scope>
    <source>
        <strain evidence="9">AS25fmACSIPFO_94</strain>
    </source>
</reference>
<dbReference type="InterPro" id="IPR058240">
    <property type="entry name" value="rSAM_sf"/>
</dbReference>
<dbReference type="GO" id="GO:0046872">
    <property type="term" value="F:metal ion binding"/>
    <property type="evidence" value="ECO:0007669"/>
    <property type="project" value="UniProtKB-KW"/>
</dbReference>
<dbReference type="PANTHER" id="PTHR30544">
    <property type="entry name" value="23S RRNA METHYLTRANSFERASE"/>
    <property type="match status" value="1"/>
</dbReference>
<name>A0A7V6ZFI8_9BACT</name>
<dbReference type="Gene3D" id="3.20.20.70">
    <property type="entry name" value="Aldolase class I"/>
    <property type="match status" value="1"/>
</dbReference>
<evidence type="ECO:0000256" key="4">
    <source>
        <dbReference type="ARBA" id="ARBA00022691"/>
    </source>
</evidence>
<keyword evidence="5" id="KW-0479">Metal-binding</keyword>
<evidence type="ECO:0000256" key="2">
    <source>
        <dbReference type="ARBA" id="ARBA00022485"/>
    </source>
</evidence>
<evidence type="ECO:0000256" key="7">
    <source>
        <dbReference type="ARBA" id="ARBA00023014"/>
    </source>
</evidence>
<dbReference type="RefSeq" id="WP_273003408.1">
    <property type="nucleotide sequence ID" value="NZ_DURU01000147.1"/>
</dbReference>
<feature type="non-terminal residue" evidence="9">
    <location>
        <position position="206"/>
    </location>
</feature>
<dbReference type="GO" id="GO:0003824">
    <property type="term" value="F:catalytic activity"/>
    <property type="evidence" value="ECO:0007669"/>
    <property type="project" value="InterPro"/>
</dbReference>
<evidence type="ECO:0000256" key="3">
    <source>
        <dbReference type="ARBA" id="ARBA00022552"/>
    </source>
</evidence>
<proteinExistence type="predicted"/>
<evidence type="ECO:0000256" key="5">
    <source>
        <dbReference type="ARBA" id="ARBA00022723"/>
    </source>
</evidence>
<dbReference type="InterPro" id="IPR013785">
    <property type="entry name" value="Aldolase_TIM"/>
</dbReference>
<dbReference type="Pfam" id="PF04055">
    <property type="entry name" value="Radical_SAM"/>
    <property type="match status" value="1"/>
</dbReference>
<keyword evidence="2" id="KW-0004">4Fe-4S</keyword>
<comment type="cofactor">
    <cofactor evidence="1">
        <name>[4Fe-4S] cluster</name>
        <dbReference type="ChEBI" id="CHEBI:49883"/>
    </cofactor>
</comment>
<evidence type="ECO:0000313" key="10">
    <source>
        <dbReference type="Proteomes" id="UP000525027"/>
    </source>
</evidence>
<dbReference type="GO" id="GO:0070475">
    <property type="term" value="P:rRNA base methylation"/>
    <property type="evidence" value="ECO:0007669"/>
    <property type="project" value="TreeGrafter"/>
</dbReference>